<evidence type="ECO:0000256" key="7">
    <source>
        <dbReference type="SAM" id="Coils"/>
    </source>
</evidence>
<comment type="subcellular location">
    <subcellularLocation>
        <location evidence="1">Cytoplasmic vesicle membrane</location>
    </subcellularLocation>
</comment>
<dbReference type="InterPro" id="IPR031808">
    <property type="entry name" value="JMY/WHAMM_N"/>
</dbReference>
<evidence type="ECO:0000256" key="4">
    <source>
        <dbReference type="ARBA" id="ARBA00023136"/>
    </source>
</evidence>
<dbReference type="InterPro" id="IPR003124">
    <property type="entry name" value="WH2_dom"/>
</dbReference>
<feature type="compositionally biased region" description="Basic and acidic residues" evidence="8">
    <location>
        <begin position="501"/>
        <end position="515"/>
    </location>
</feature>
<dbReference type="OrthoDB" id="6284683at2759"/>
<evidence type="ECO:0000259" key="9">
    <source>
        <dbReference type="PROSITE" id="PS51082"/>
    </source>
</evidence>
<evidence type="ECO:0000256" key="6">
    <source>
        <dbReference type="ARBA" id="ARBA00023329"/>
    </source>
</evidence>
<reference evidence="11" key="1">
    <citation type="submission" date="2025-08" db="UniProtKB">
        <authorList>
            <consortium name="RefSeq"/>
        </authorList>
    </citation>
    <scope>IDENTIFICATION</scope>
</reference>
<name>A0A6P8P6C4_GEOSA</name>
<dbReference type="Pfam" id="PF15920">
    <property type="entry name" value="WHAMM-JMY_N"/>
    <property type="match status" value="1"/>
</dbReference>
<accession>A0A6P8P6C4</accession>
<sequence>MECERVDSLEGWVAVRPQAFEELERCKLGFLVGWNEVEGKFAVTCHDRTRQRQRGGAAVASAEPSSWAGLFSVPELRGLHRQLSALAPALESRLPHLHEPPAAGSLWSLLFPGGGGLEEAGEDAPAACGGLERYLSAAAEACGRKVLLDVLFAEDAEEYFESLHELRRKRLEERVRRAKEALRRVLHQHKNTDNMVALMQLYEEEDEAYEDLVTLATEFYQYLLQPFRDMRELAVLYKLEILKSLEMDELGPKRIETLEKEAEKWTKQAEEAVCSIQNITVSYFKETVKALEAMHKQMEQDGMKFGKATWASAVPRLEKLKYVLAKETLQHMRAKELCLNHKRSEIRQHMENLAERESSIDTLDKLEMQYYETQLELYAIQFEIVKHEEMLLMAQLDTIRRQIKEKEDEVVYYDACEDPGELNAADWTSSQHHARGSEMRRLRLKAQQLESKRGNICVRRAYLRNKKDKCQETQELKLQQAQETMKHFHQHHSIQMKRDKRKEDEKRKKEWVDQERQKTLQRLKSFKEKCPTNFVLKTSSSQTLERHSQGVSQHPSVTNIYSMQSVDSPVSQSRDCSKAQKDFSEQIFISSVDLKEENHNGMLLQPTRHLPPIPPPPPPPPPPPIPQLLRSRPSLETDSKPLPLICEESAKSPTPERREVSLKPPLNHRTGSMDEVLATLKRGETLLRKVEWPSVPVTGGDVRESILLAIRQGVKLRKVKEEPKVDISKESENEFERSIKAAIQRIKKVSNDTDEEEISDKSGEWDS</sequence>
<evidence type="ECO:0000256" key="3">
    <source>
        <dbReference type="ARBA" id="ARBA00023054"/>
    </source>
</evidence>
<evidence type="ECO:0000256" key="2">
    <source>
        <dbReference type="ARBA" id="ARBA00022490"/>
    </source>
</evidence>
<feature type="domain" description="WH2" evidence="9">
    <location>
        <begin position="702"/>
        <end position="719"/>
    </location>
</feature>
<evidence type="ECO:0000256" key="5">
    <source>
        <dbReference type="ARBA" id="ARBA00023203"/>
    </source>
</evidence>
<evidence type="ECO:0000313" key="11">
    <source>
        <dbReference type="RefSeq" id="XP_033776435.1"/>
    </source>
</evidence>
<feature type="region of interest" description="Disordered" evidence="8">
    <location>
        <begin position="748"/>
        <end position="767"/>
    </location>
</feature>
<evidence type="ECO:0000256" key="8">
    <source>
        <dbReference type="SAM" id="MobiDB-lite"/>
    </source>
</evidence>
<dbReference type="CTD" id="123720"/>
<dbReference type="GO" id="GO:0033116">
    <property type="term" value="C:endoplasmic reticulum-Golgi intermediate compartment membrane"/>
    <property type="evidence" value="ECO:0007669"/>
    <property type="project" value="TreeGrafter"/>
</dbReference>
<dbReference type="Pfam" id="PF15871">
    <property type="entry name" value="JMY"/>
    <property type="match status" value="1"/>
</dbReference>
<dbReference type="InParanoid" id="A0A6P8P6C4"/>
<evidence type="ECO:0000256" key="1">
    <source>
        <dbReference type="ARBA" id="ARBA00004156"/>
    </source>
</evidence>
<dbReference type="FunCoup" id="A0A6P8P6C4">
    <property type="interactions" value="1147"/>
</dbReference>
<evidence type="ECO:0000313" key="10">
    <source>
        <dbReference type="Proteomes" id="UP000515159"/>
    </source>
</evidence>
<keyword evidence="6" id="KW-0968">Cytoplasmic vesicle</keyword>
<keyword evidence="10" id="KW-1185">Reference proteome</keyword>
<dbReference type="GO" id="GO:0006888">
    <property type="term" value="P:endoplasmic reticulum to Golgi vesicle-mediated transport"/>
    <property type="evidence" value="ECO:0007669"/>
    <property type="project" value="TreeGrafter"/>
</dbReference>
<keyword evidence="3 7" id="KW-0175">Coiled coil</keyword>
<dbReference type="GeneID" id="117348414"/>
<keyword evidence="2" id="KW-0963">Cytoplasm</keyword>
<keyword evidence="5" id="KW-0009">Actin-binding</keyword>
<organism evidence="10 11">
    <name type="scientific">Geotrypetes seraphini</name>
    <name type="common">Gaboon caecilian</name>
    <name type="synonym">Caecilia seraphini</name>
    <dbReference type="NCBI Taxonomy" id="260995"/>
    <lineage>
        <taxon>Eukaryota</taxon>
        <taxon>Metazoa</taxon>
        <taxon>Chordata</taxon>
        <taxon>Craniata</taxon>
        <taxon>Vertebrata</taxon>
        <taxon>Euteleostomi</taxon>
        <taxon>Amphibia</taxon>
        <taxon>Gymnophiona</taxon>
        <taxon>Geotrypetes</taxon>
    </lineage>
</organism>
<dbReference type="PANTHER" id="PTHR23330">
    <property type="entry name" value="P300 TRANSCRIPTIONAL COFACTOR JMY-RELATED"/>
    <property type="match status" value="1"/>
</dbReference>
<dbReference type="GO" id="GO:0034314">
    <property type="term" value="P:Arp2/3 complex-mediated actin nucleation"/>
    <property type="evidence" value="ECO:0007669"/>
    <property type="project" value="TreeGrafter"/>
</dbReference>
<dbReference type="InterPro" id="IPR031738">
    <property type="entry name" value="JMY/WHAMM"/>
</dbReference>
<gene>
    <name evidence="11" type="primary">WHAMM</name>
</gene>
<feature type="compositionally biased region" description="Pro residues" evidence="8">
    <location>
        <begin position="609"/>
        <end position="626"/>
    </location>
</feature>
<dbReference type="Proteomes" id="UP000515159">
    <property type="component" value="Chromosome 14"/>
</dbReference>
<dbReference type="KEGG" id="gsh:117348414"/>
<feature type="compositionally biased region" description="Basic and acidic residues" evidence="8">
    <location>
        <begin position="648"/>
        <end position="661"/>
    </location>
</feature>
<feature type="region of interest" description="Disordered" evidence="8">
    <location>
        <begin position="604"/>
        <end position="670"/>
    </location>
</feature>
<dbReference type="AlphaFoldDB" id="A0A6P8P6C4"/>
<feature type="region of interest" description="Disordered" evidence="8">
    <location>
        <begin position="488"/>
        <end position="515"/>
    </location>
</feature>
<proteinExistence type="predicted"/>
<dbReference type="GO" id="GO:0003779">
    <property type="term" value="F:actin binding"/>
    <property type="evidence" value="ECO:0007669"/>
    <property type="project" value="UniProtKB-KW"/>
</dbReference>
<keyword evidence="4" id="KW-0472">Membrane</keyword>
<dbReference type="GO" id="GO:0030659">
    <property type="term" value="C:cytoplasmic vesicle membrane"/>
    <property type="evidence" value="ECO:0007669"/>
    <property type="project" value="UniProtKB-SubCell"/>
</dbReference>
<dbReference type="PANTHER" id="PTHR23330:SF6">
    <property type="entry name" value="WASP HOMOLOG-ASSOCIATED PROTEIN WITH ACTIN, MEMBRANES AND MICROTUBULES"/>
    <property type="match status" value="1"/>
</dbReference>
<dbReference type="GO" id="GO:0071933">
    <property type="term" value="F:Arp2/3 complex binding"/>
    <property type="evidence" value="ECO:0007669"/>
    <property type="project" value="TreeGrafter"/>
</dbReference>
<dbReference type="RefSeq" id="XP_033776435.1">
    <property type="nucleotide sequence ID" value="XM_033920544.1"/>
</dbReference>
<dbReference type="PROSITE" id="PS51082">
    <property type="entry name" value="WH2"/>
    <property type="match status" value="1"/>
</dbReference>
<feature type="compositionally biased region" description="Basic residues" evidence="8">
    <location>
        <begin position="488"/>
        <end position="500"/>
    </location>
</feature>
<feature type="coiled-coil region" evidence="7">
    <location>
        <begin position="161"/>
        <end position="188"/>
    </location>
</feature>
<protein>
    <submittedName>
        <fullName evidence="11">WASP homolog-associated protein with actin, membranes and microtubules</fullName>
    </submittedName>
</protein>